<keyword evidence="5 6" id="KW-0472">Membrane</keyword>
<keyword evidence="4 6" id="KW-1133">Transmembrane helix</keyword>
<feature type="transmembrane region" description="Helical" evidence="6">
    <location>
        <begin position="87"/>
        <end position="117"/>
    </location>
</feature>
<feature type="transmembrane region" description="Helical" evidence="6">
    <location>
        <begin position="6"/>
        <end position="24"/>
    </location>
</feature>
<dbReference type="InterPro" id="IPR053365">
    <property type="entry name" value="Nematode_rcpt-like"/>
</dbReference>
<evidence type="ECO:0000256" key="3">
    <source>
        <dbReference type="ARBA" id="ARBA00022692"/>
    </source>
</evidence>
<dbReference type="EMBL" id="CAJGYM010000345">
    <property type="protein sequence ID" value="CAD6200336.1"/>
    <property type="molecule type" value="Genomic_DNA"/>
</dbReference>
<dbReference type="OrthoDB" id="5856484at2759"/>
<organism evidence="7 8">
    <name type="scientific">Caenorhabditis auriculariae</name>
    <dbReference type="NCBI Taxonomy" id="2777116"/>
    <lineage>
        <taxon>Eukaryota</taxon>
        <taxon>Metazoa</taxon>
        <taxon>Ecdysozoa</taxon>
        <taxon>Nematoda</taxon>
        <taxon>Chromadorea</taxon>
        <taxon>Rhabditida</taxon>
        <taxon>Rhabditina</taxon>
        <taxon>Rhabditomorpha</taxon>
        <taxon>Rhabditoidea</taxon>
        <taxon>Rhabditidae</taxon>
        <taxon>Peloderinae</taxon>
        <taxon>Caenorhabditis</taxon>
    </lineage>
</organism>
<evidence type="ECO:0000313" key="8">
    <source>
        <dbReference type="Proteomes" id="UP000835052"/>
    </source>
</evidence>
<evidence type="ECO:0000256" key="1">
    <source>
        <dbReference type="ARBA" id="ARBA00004141"/>
    </source>
</evidence>
<dbReference type="InterPro" id="IPR004151">
    <property type="entry name" value="7TM_GPCR_serpentine_rcpt_Sre"/>
</dbReference>
<evidence type="ECO:0000313" key="7">
    <source>
        <dbReference type="EMBL" id="CAD6200336.1"/>
    </source>
</evidence>
<comment type="caution">
    <text evidence="7">The sequence shown here is derived from an EMBL/GenBank/DDBJ whole genome shotgun (WGS) entry which is preliminary data.</text>
</comment>
<sequence>MMAGEALVDIISIFCTCVMMKIIFCIRPFHVNMTHIYFWFMLQYFQCPLARWLLLPYEQGWVRVTVLDKRYASWYTEDVREMPHAEFVWTCFPLILGGFFRFAYIVSVVHFICIFALERTAASYFLR</sequence>
<dbReference type="AlphaFoldDB" id="A0A8S1HUG8"/>
<feature type="transmembrane region" description="Helical" evidence="6">
    <location>
        <begin position="36"/>
        <end position="54"/>
    </location>
</feature>
<evidence type="ECO:0000256" key="5">
    <source>
        <dbReference type="ARBA" id="ARBA00023136"/>
    </source>
</evidence>
<proteinExistence type="inferred from homology"/>
<dbReference type="PANTHER" id="PTHR47757:SF1">
    <property type="entry name" value="SERPENTINE RECEPTOR, CLASS E (EPSILON)"/>
    <property type="match status" value="1"/>
</dbReference>
<keyword evidence="8" id="KW-1185">Reference proteome</keyword>
<evidence type="ECO:0000256" key="6">
    <source>
        <dbReference type="SAM" id="Phobius"/>
    </source>
</evidence>
<dbReference type="Pfam" id="PF03125">
    <property type="entry name" value="Sre"/>
    <property type="match status" value="1"/>
</dbReference>
<keyword evidence="3 6" id="KW-0812">Transmembrane</keyword>
<evidence type="ECO:0000256" key="2">
    <source>
        <dbReference type="ARBA" id="ARBA00006803"/>
    </source>
</evidence>
<dbReference type="Proteomes" id="UP000835052">
    <property type="component" value="Unassembled WGS sequence"/>
</dbReference>
<comment type="subcellular location">
    <subcellularLocation>
        <location evidence="1">Membrane</location>
        <topology evidence="1">Multi-pass membrane protein</topology>
    </subcellularLocation>
</comment>
<reference evidence="7" key="1">
    <citation type="submission" date="2020-10" db="EMBL/GenBank/DDBJ databases">
        <authorList>
            <person name="Kikuchi T."/>
        </authorList>
    </citation>
    <scope>NUCLEOTIDE SEQUENCE</scope>
    <source>
        <strain evidence="7">NKZ352</strain>
    </source>
</reference>
<dbReference type="GO" id="GO:0016020">
    <property type="term" value="C:membrane"/>
    <property type="evidence" value="ECO:0007669"/>
    <property type="project" value="UniProtKB-SubCell"/>
</dbReference>
<comment type="similarity">
    <text evidence="2">Belongs to the nematode receptor-like protein sre family.</text>
</comment>
<dbReference type="PANTHER" id="PTHR47757">
    <property type="entry name" value="SERPENTINE RECEPTOR, CLASS E (EPSILON)-RELATED"/>
    <property type="match status" value="1"/>
</dbReference>
<name>A0A8S1HUG8_9PELO</name>
<evidence type="ECO:0000256" key="4">
    <source>
        <dbReference type="ARBA" id="ARBA00022989"/>
    </source>
</evidence>
<accession>A0A8S1HUG8</accession>
<protein>
    <submittedName>
        <fullName evidence="7">Uncharacterized protein</fullName>
    </submittedName>
</protein>
<gene>
    <name evidence="7" type="ORF">CAUJ_LOCUS16232</name>
</gene>
<dbReference type="GO" id="GO:0007606">
    <property type="term" value="P:sensory perception of chemical stimulus"/>
    <property type="evidence" value="ECO:0007669"/>
    <property type="project" value="InterPro"/>
</dbReference>